<dbReference type="SUPFAM" id="SSF50494">
    <property type="entry name" value="Trypsin-like serine proteases"/>
    <property type="match status" value="2"/>
</dbReference>
<dbReference type="InterPro" id="IPR050685">
    <property type="entry name" value="LDLR"/>
</dbReference>
<feature type="domain" description="SRCR" evidence="15">
    <location>
        <begin position="1307"/>
        <end position="1349"/>
    </location>
</feature>
<evidence type="ECO:0000313" key="17">
    <source>
        <dbReference type="Proteomes" id="UP000198287"/>
    </source>
</evidence>
<dbReference type="InterPro" id="IPR036055">
    <property type="entry name" value="LDL_receptor-like_sf"/>
</dbReference>
<dbReference type="OMA" id="WIHENIN"/>
<dbReference type="Pfam" id="PF00089">
    <property type="entry name" value="Trypsin"/>
    <property type="match status" value="1"/>
</dbReference>
<keyword evidence="5" id="KW-0677">Repeat</keyword>
<evidence type="ECO:0000259" key="14">
    <source>
        <dbReference type="PROSITE" id="PS50240"/>
    </source>
</evidence>
<feature type="transmembrane region" description="Helical" evidence="13">
    <location>
        <begin position="38"/>
        <end position="59"/>
    </location>
</feature>
<protein>
    <submittedName>
        <fullName evidence="16">Serine protease nudel</fullName>
    </submittedName>
</protein>
<dbReference type="PRINTS" id="PR00261">
    <property type="entry name" value="LDLRECEPTOR"/>
</dbReference>
<sequence length="1428" mass="157206">MGFCVYFRRTWTPGYNTEIIDPNLAYSYQKKLDFAKKVAWWVFVTTLIVCVIILLTRLVSSSANEKLCPTATTAGRSYRAADTTEGSGLTLELKSDLPDCGGFRCKDGTCVKSRHKCDGTVHCGDASDETNCTCLDRVGSKKICDGLEDCPNGEDELGCGLGCKEDEMSCSTGRTLASHCIKISQRCDGIIDCFPTHSDENECFRVSTLDPKTRGVVSSGILQKRIGNDWHTVCKSSGSVEHQLVKKYAKKTCDIIVGNVNEDPKIKTINAHDFEGVERLTYIIKLEDQESKFNASASCNSGKLYHISCPEPACGWPVTKFDKPLLNGTMQFVVGSNHSSNERNNNGDLTTNPVGGYDNHFGDWPFIVGIYRNGTFHCGGSIFNKEWLLTAAHCTHGFEKYVFEAQVGMLRRHSFSPKEQTRFISEIHVHERYDSKIFMNDIALMKVDVPFFFSKWVTTACLSTDVSQDPLAGHECTVIGWGDLSEDGTGPDHLQEVKLPVLPKCLGTFTKDNLQICAGVLEGGKDACQGDSGGDNEYGVNYEALYILSNDEGRLIVSGLVSFGRGCARPDQAGVYTRVSAYTTWIENVTAGNSKQTKFPKECNAKCDRDGGECLFPKYMCDGHVNCLAAEDEMNCQFRSRASSTDDADEEAYDDIKRTAHATKEHKHEYGSAKLCGPTEFQCKTTQSCIPLELKCNGKFDCMDNTDEKHCDCGSILQNSHPHLVCDGLHHCADGSDEVDCSSRACNGTSGKIKCPLSDLCISVSRWCDASVDCSFGEDEIDCVRLMKSRGKLPDHEGFLEDKVSRGLQFGYVVTRQSGTKWGIACKEDLGNSIGESVCPTLGLIPSDPVLTRNARSMADESNAVARKKRGTSDAKCQQGKAICGEERTCGMRKLYLKANTNFPKADQTGAYPWVAMVMLEGNPICPGTLVNKQWLLASSKCIDDNVRSTSTEYLSATTGFLKTSSVVTSTTEQVKRINSVIRLSTGLSLLRLENAFTPDHFTTPICSTPSLKEDGIIPSCVRVELINGTLHESSVTNDPACEAFDHPCLRFTGDKCKLSTEYFVYCTVNQSSWFLLGYATAENVAKCTEDGKLKLENPFYGTEASETLQLLSRPVSTVIQPPGCTGTRCPVGNCVGNKFVCDGIAHCPDGLDERRCQRHYQTLLRSHDVENEDDYASYANATCPLGHFKCKMTGNCVPISAFCDGAYDCGYDDFSDEPEEHLCTCKHYLELAAPGTLCNPNGESTCPDRSDQLGCPCQPDSFVCNSRSSFPTECIHKNLVCDTIKDCSNGLDEAFCTAVSTSLEHLSMDRSKKRLEGYVLVRVKGSWHPYCTDLLSMEMGERICKFLGYPVILSLENHKVNDLKQRRPTLGRGNESSIQDKSHETPLLLFLKSSPRFDTGPIQNIIDTKINAVEYNCNVAFITCSKP</sequence>
<dbReference type="InterPro" id="IPR015420">
    <property type="entry name" value="Peptidase_S1A_nudel"/>
</dbReference>
<dbReference type="CDD" id="cd00112">
    <property type="entry name" value="LDLa"/>
    <property type="match status" value="6"/>
</dbReference>
<dbReference type="InterPro" id="IPR001190">
    <property type="entry name" value="SRCR"/>
</dbReference>
<dbReference type="InterPro" id="IPR018114">
    <property type="entry name" value="TRYPSIN_HIS"/>
</dbReference>
<dbReference type="SUPFAM" id="SSF57424">
    <property type="entry name" value="LDL receptor-like module"/>
    <property type="match status" value="7"/>
</dbReference>
<evidence type="ECO:0000256" key="8">
    <source>
        <dbReference type="ARBA" id="ARBA00022989"/>
    </source>
</evidence>
<proteinExistence type="predicted"/>
<feature type="disulfide bond" evidence="11">
    <location>
        <begin position="1130"/>
        <end position="1148"/>
    </location>
</feature>
<evidence type="ECO:0000256" key="2">
    <source>
        <dbReference type="ARBA" id="ARBA00004308"/>
    </source>
</evidence>
<dbReference type="CDD" id="cd00190">
    <property type="entry name" value="Tryp_SPc"/>
    <property type="match status" value="1"/>
</dbReference>
<dbReference type="GO" id="GO:0016192">
    <property type="term" value="P:vesicle-mediated transport"/>
    <property type="evidence" value="ECO:0007669"/>
    <property type="project" value="UniProtKB-ARBA"/>
</dbReference>
<dbReference type="Pfam" id="PF09342">
    <property type="entry name" value="DUF1986"/>
    <property type="match status" value="1"/>
</dbReference>
<dbReference type="SMART" id="SM00020">
    <property type="entry name" value="Tryp_SPc"/>
    <property type="match status" value="1"/>
</dbReference>
<evidence type="ECO:0000256" key="3">
    <source>
        <dbReference type="ARBA" id="ARBA00022670"/>
    </source>
</evidence>
<keyword evidence="8 13" id="KW-1133">Transmembrane helix</keyword>
<dbReference type="PROSITE" id="PS50240">
    <property type="entry name" value="TRYPSIN_DOM"/>
    <property type="match status" value="1"/>
</dbReference>
<dbReference type="InterPro" id="IPR043504">
    <property type="entry name" value="Peptidase_S1_PA_chymotrypsin"/>
</dbReference>
<evidence type="ECO:0000256" key="1">
    <source>
        <dbReference type="ARBA" id="ARBA00004167"/>
    </source>
</evidence>
<dbReference type="Proteomes" id="UP000198287">
    <property type="component" value="Unassembled WGS sequence"/>
</dbReference>
<comment type="caution">
    <text evidence="16">The sequence shown here is derived from an EMBL/GenBank/DDBJ whole genome shotgun (WGS) entry which is preliminary data.</text>
</comment>
<organism evidence="16 17">
    <name type="scientific">Folsomia candida</name>
    <name type="common">Springtail</name>
    <dbReference type="NCBI Taxonomy" id="158441"/>
    <lineage>
        <taxon>Eukaryota</taxon>
        <taxon>Metazoa</taxon>
        <taxon>Ecdysozoa</taxon>
        <taxon>Arthropoda</taxon>
        <taxon>Hexapoda</taxon>
        <taxon>Collembola</taxon>
        <taxon>Entomobryomorpha</taxon>
        <taxon>Isotomoidea</taxon>
        <taxon>Isotomidae</taxon>
        <taxon>Proisotominae</taxon>
        <taxon>Folsomia</taxon>
    </lineage>
</organism>
<feature type="domain" description="Peptidase S1" evidence="14">
    <location>
        <begin position="353"/>
        <end position="591"/>
    </location>
</feature>
<evidence type="ECO:0000256" key="12">
    <source>
        <dbReference type="PROSITE-ProRule" id="PRU00196"/>
    </source>
</evidence>
<dbReference type="PANTHER" id="PTHR24270:SF62">
    <property type="entry name" value="LOW-DENSITY LIPOPROTEIN RECEPTOR-RELATED PROTEIN 2"/>
    <property type="match status" value="1"/>
</dbReference>
<dbReference type="STRING" id="158441.A0A226E5L8"/>
<dbReference type="PROSITE" id="PS01209">
    <property type="entry name" value="LDLRA_1"/>
    <property type="match status" value="1"/>
</dbReference>
<dbReference type="InterPro" id="IPR001254">
    <property type="entry name" value="Trypsin_dom"/>
</dbReference>
<dbReference type="GO" id="GO:0005886">
    <property type="term" value="C:plasma membrane"/>
    <property type="evidence" value="ECO:0007669"/>
    <property type="project" value="TreeGrafter"/>
</dbReference>
<dbReference type="PROSITE" id="PS50068">
    <property type="entry name" value="LDLRA_2"/>
    <property type="match status" value="7"/>
</dbReference>
<dbReference type="InterPro" id="IPR009003">
    <property type="entry name" value="Peptidase_S1_PA"/>
</dbReference>
<dbReference type="PROSITE" id="PS00134">
    <property type="entry name" value="TRYPSIN_HIS"/>
    <property type="match status" value="1"/>
</dbReference>
<dbReference type="SUPFAM" id="SSF56487">
    <property type="entry name" value="SRCR-like"/>
    <property type="match status" value="1"/>
</dbReference>
<dbReference type="InterPro" id="IPR036772">
    <property type="entry name" value="SRCR-like_dom_sf"/>
</dbReference>
<evidence type="ECO:0000256" key="13">
    <source>
        <dbReference type="SAM" id="Phobius"/>
    </source>
</evidence>
<dbReference type="Gene3D" id="4.10.400.10">
    <property type="entry name" value="Low-density Lipoprotein Receptor"/>
    <property type="match status" value="6"/>
</dbReference>
<dbReference type="PROSITE" id="PS50287">
    <property type="entry name" value="SRCR_2"/>
    <property type="match status" value="2"/>
</dbReference>
<evidence type="ECO:0000256" key="9">
    <source>
        <dbReference type="ARBA" id="ARBA00023136"/>
    </source>
</evidence>
<keyword evidence="4 13" id="KW-0812">Transmembrane</keyword>
<dbReference type="PANTHER" id="PTHR24270">
    <property type="entry name" value="LOW-DENSITY LIPOPROTEIN RECEPTOR-RELATED"/>
    <property type="match status" value="1"/>
</dbReference>
<keyword evidence="3 16" id="KW-0645">Protease</keyword>
<keyword evidence="17" id="KW-1185">Reference proteome</keyword>
<dbReference type="Gene3D" id="2.40.10.10">
    <property type="entry name" value="Trypsin-like serine proteases"/>
    <property type="match status" value="3"/>
</dbReference>
<feature type="disulfide bond" evidence="11">
    <location>
        <begin position="1142"/>
        <end position="1157"/>
    </location>
</feature>
<evidence type="ECO:0000256" key="11">
    <source>
        <dbReference type="PROSITE-ProRule" id="PRU00124"/>
    </source>
</evidence>
<dbReference type="SMART" id="SM00192">
    <property type="entry name" value="LDLa"/>
    <property type="match status" value="10"/>
</dbReference>
<keyword evidence="6" id="KW-0378">Hydrolase</keyword>
<comment type="caution">
    <text evidence="12">Lacks conserved residue(s) required for the propagation of feature annotation.</text>
</comment>
<dbReference type="InterPro" id="IPR023415">
    <property type="entry name" value="LDLR_class-A_CS"/>
</dbReference>
<dbReference type="EMBL" id="LNIX01000006">
    <property type="protein sequence ID" value="OXA52600.1"/>
    <property type="molecule type" value="Genomic_DNA"/>
</dbReference>
<comment type="subcellular location">
    <subcellularLocation>
        <location evidence="2">Endomembrane system</location>
    </subcellularLocation>
    <subcellularLocation>
        <location evidence="1">Membrane</location>
        <topology evidence="1">Single-pass membrane protein</topology>
    </subcellularLocation>
</comment>
<feature type="disulfide bond" evidence="11">
    <location>
        <begin position="1282"/>
        <end position="1297"/>
    </location>
</feature>
<feature type="disulfide bond" evidence="11">
    <location>
        <begin position="105"/>
        <end position="123"/>
    </location>
</feature>
<feature type="disulfide bond" evidence="11">
    <location>
        <begin position="768"/>
        <end position="783"/>
    </location>
</feature>
<evidence type="ECO:0000256" key="6">
    <source>
        <dbReference type="ARBA" id="ARBA00022801"/>
    </source>
</evidence>
<feature type="disulfide bond" evidence="11">
    <location>
        <begin position="117"/>
        <end position="132"/>
    </location>
</feature>
<evidence type="ECO:0000256" key="5">
    <source>
        <dbReference type="ARBA" id="ARBA00022737"/>
    </source>
</evidence>
<evidence type="ECO:0000256" key="7">
    <source>
        <dbReference type="ARBA" id="ARBA00022825"/>
    </source>
</evidence>
<name>A0A226E5L8_FOLCA</name>
<keyword evidence="10 11" id="KW-1015">Disulfide bond</keyword>
<reference evidence="16 17" key="1">
    <citation type="submission" date="2015-12" db="EMBL/GenBank/DDBJ databases">
        <title>The genome of Folsomia candida.</title>
        <authorList>
            <person name="Faddeeva A."/>
            <person name="Derks M.F."/>
            <person name="Anvar Y."/>
            <person name="Smit S."/>
            <person name="Van Straalen N."/>
            <person name="Roelofs D."/>
        </authorList>
    </citation>
    <scope>NUCLEOTIDE SEQUENCE [LARGE SCALE GENOMIC DNA]</scope>
    <source>
        <strain evidence="16 17">VU population</strain>
        <tissue evidence="16">Whole body</tissue>
    </source>
</reference>
<dbReference type="GO" id="GO:0012505">
    <property type="term" value="C:endomembrane system"/>
    <property type="evidence" value="ECO:0007669"/>
    <property type="project" value="UniProtKB-SubCell"/>
</dbReference>
<keyword evidence="9 13" id="KW-0472">Membrane</keyword>
<feature type="domain" description="SRCR" evidence="15">
    <location>
        <begin position="784"/>
        <end position="843"/>
    </location>
</feature>
<dbReference type="Pfam" id="PF00057">
    <property type="entry name" value="Ldl_recept_a"/>
    <property type="match status" value="3"/>
</dbReference>
<gene>
    <name evidence="16" type="ORF">Fcan01_12275</name>
</gene>
<evidence type="ECO:0000259" key="15">
    <source>
        <dbReference type="PROSITE" id="PS50287"/>
    </source>
</evidence>
<evidence type="ECO:0000256" key="4">
    <source>
        <dbReference type="ARBA" id="ARBA00022692"/>
    </source>
</evidence>
<keyword evidence="7" id="KW-0720">Serine protease</keyword>
<feature type="disulfide bond" evidence="11">
    <location>
        <begin position="696"/>
        <end position="711"/>
    </location>
</feature>
<dbReference type="FunFam" id="2.40.10.10:FF:000068">
    <property type="entry name" value="transmembrane protease serine 2"/>
    <property type="match status" value="1"/>
</dbReference>
<accession>A0A226E5L8</accession>
<evidence type="ECO:0000313" key="16">
    <source>
        <dbReference type="EMBL" id="OXA52600.1"/>
    </source>
</evidence>
<evidence type="ECO:0000256" key="10">
    <source>
        <dbReference type="ARBA" id="ARBA00023157"/>
    </source>
</evidence>
<dbReference type="GO" id="GO:0004252">
    <property type="term" value="F:serine-type endopeptidase activity"/>
    <property type="evidence" value="ECO:0007669"/>
    <property type="project" value="InterPro"/>
</dbReference>
<dbReference type="InterPro" id="IPR002172">
    <property type="entry name" value="LDrepeatLR_classA_rpt"/>
</dbReference>
<dbReference type="OrthoDB" id="10016557at2759"/>
<dbReference type="GO" id="GO:0006508">
    <property type="term" value="P:proteolysis"/>
    <property type="evidence" value="ECO:0007669"/>
    <property type="project" value="UniProtKB-KW"/>
</dbReference>